<dbReference type="InterPro" id="IPR029063">
    <property type="entry name" value="SAM-dependent_MTases_sf"/>
</dbReference>
<accession>A0A0F7EG86</accession>
<dbReference type="EMBL" id="CP011074">
    <property type="protein sequence ID" value="AKF93093.1"/>
    <property type="molecule type" value="Genomic_DNA"/>
</dbReference>
<protein>
    <submittedName>
        <fullName evidence="4">Methylase</fullName>
    </submittedName>
</protein>
<dbReference type="Pfam" id="PF13649">
    <property type="entry name" value="Methyltransf_25"/>
    <property type="match status" value="1"/>
</dbReference>
<dbReference type="PANTHER" id="PTHR43861">
    <property type="entry name" value="TRANS-ACONITATE 2-METHYLTRANSFERASE-RELATED"/>
    <property type="match status" value="1"/>
</dbReference>
<evidence type="ECO:0000259" key="3">
    <source>
        <dbReference type="Pfam" id="PF13649"/>
    </source>
</evidence>
<evidence type="ECO:0000256" key="1">
    <source>
        <dbReference type="ARBA" id="ARBA00022603"/>
    </source>
</evidence>
<keyword evidence="2" id="KW-0808">Transferase</keyword>
<dbReference type="CDD" id="cd02440">
    <property type="entry name" value="AdoMet_MTases"/>
    <property type="match status" value="1"/>
</dbReference>
<organism evidence="4">
    <name type="scientific">Brevibacillus laterosporus</name>
    <name type="common">Bacillus laterosporus</name>
    <dbReference type="NCBI Taxonomy" id="1465"/>
    <lineage>
        <taxon>Bacteria</taxon>
        <taxon>Bacillati</taxon>
        <taxon>Bacillota</taxon>
        <taxon>Bacilli</taxon>
        <taxon>Bacillales</taxon>
        <taxon>Paenibacillaceae</taxon>
        <taxon>Brevibacillus</taxon>
    </lineage>
</organism>
<dbReference type="AlphaFoldDB" id="A0A0F7EG86"/>
<dbReference type="GO" id="GO:0032259">
    <property type="term" value="P:methylation"/>
    <property type="evidence" value="ECO:0007669"/>
    <property type="project" value="UniProtKB-KW"/>
</dbReference>
<name>A0A0F7EG86_BRELA</name>
<evidence type="ECO:0000313" key="4">
    <source>
        <dbReference type="EMBL" id="AKF93093.1"/>
    </source>
</evidence>
<dbReference type="Gene3D" id="2.20.25.110">
    <property type="entry name" value="S-adenosyl-L-methionine-dependent methyltransferases"/>
    <property type="match status" value="1"/>
</dbReference>
<sequence>MVNMYHWADYYDLTQQGLAGDLAFYEEYAKAAKGEVLELGCGTGRVTIPLAKAGIDMTGLEISREMLEKAVTKAEEAGVIERLSFIQGDMRQFSLGKKFGLIMIPYRSFLHLLHIQEQMKALRCIREHLQPGGKLVFNVFVPHIKHLYEESEKLTLRGMYPLGDGQEVAMYDFTRYDYFQQVAEVTRSYERLDQNGKMQERVTGRFTLRYVFPTELHHLLRLAGFKVLERYGSFAKAPFDATSTEFIIVASPA</sequence>
<proteinExistence type="predicted"/>
<dbReference type="SUPFAM" id="SSF53335">
    <property type="entry name" value="S-adenosyl-L-methionine-dependent methyltransferases"/>
    <property type="match status" value="1"/>
</dbReference>
<keyword evidence="1 4" id="KW-0489">Methyltransferase</keyword>
<reference evidence="4" key="1">
    <citation type="submission" date="2015-03" db="EMBL/GenBank/DDBJ databases">
        <title>MIGS Cultured Bacterial/Archaeal sample from Brevibacillus laterosporus.</title>
        <authorList>
            <person name="Zeng D."/>
            <person name="Zhu L."/>
            <person name="Dong G."/>
            <person name="Ye W."/>
            <person name="Ren D."/>
            <person name="Wu L."/>
            <person name="Xu J."/>
            <person name="Li G."/>
            <person name="Guo L."/>
        </authorList>
    </citation>
    <scope>NUCLEOTIDE SEQUENCE</scope>
    <source>
        <strain evidence="4">B9</strain>
    </source>
</reference>
<evidence type="ECO:0000256" key="2">
    <source>
        <dbReference type="ARBA" id="ARBA00022679"/>
    </source>
</evidence>
<gene>
    <name evidence="4" type="ORF">EX87_05085</name>
</gene>
<dbReference type="GO" id="GO:0008168">
    <property type="term" value="F:methyltransferase activity"/>
    <property type="evidence" value="ECO:0007669"/>
    <property type="project" value="UniProtKB-KW"/>
</dbReference>
<dbReference type="Gene3D" id="3.40.50.150">
    <property type="entry name" value="Vaccinia Virus protein VP39"/>
    <property type="match status" value="1"/>
</dbReference>
<dbReference type="PANTHER" id="PTHR43861:SF1">
    <property type="entry name" value="TRANS-ACONITATE 2-METHYLTRANSFERASE"/>
    <property type="match status" value="1"/>
</dbReference>
<dbReference type="InterPro" id="IPR041698">
    <property type="entry name" value="Methyltransf_25"/>
</dbReference>
<feature type="domain" description="Methyltransferase" evidence="3">
    <location>
        <begin position="36"/>
        <end position="133"/>
    </location>
</feature>